<keyword evidence="1" id="KW-0238">DNA-binding</keyword>
<dbReference type="SMART" id="SM00530">
    <property type="entry name" value="HTH_XRE"/>
    <property type="match status" value="1"/>
</dbReference>
<evidence type="ECO:0000256" key="1">
    <source>
        <dbReference type="ARBA" id="ARBA00023125"/>
    </source>
</evidence>
<dbReference type="CDD" id="cd00093">
    <property type="entry name" value="HTH_XRE"/>
    <property type="match status" value="1"/>
</dbReference>
<name>A0ABV3SLG9_9HYPH</name>
<evidence type="ECO:0000313" key="4">
    <source>
        <dbReference type="EMBL" id="MEX0407346.1"/>
    </source>
</evidence>
<dbReference type="PROSITE" id="PS50943">
    <property type="entry name" value="HTH_CROC1"/>
    <property type="match status" value="1"/>
</dbReference>
<dbReference type="Gene3D" id="1.10.260.40">
    <property type="entry name" value="lambda repressor-like DNA-binding domains"/>
    <property type="match status" value="1"/>
</dbReference>
<dbReference type="Pfam" id="PF13560">
    <property type="entry name" value="HTH_31"/>
    <property type="match status" value="1"/>
</dbReference>
<comment type="caution">
    <text evidence="4">The sequence shown here is derived from an EMBL/GenBank/DDBJ whole genome shotgun (WGS) entry which is preliminary data.</text>
</comment>
<sequence>MSPSSRETDVRKIGRQFRFLRERSGRTIAQLARAAGLSERAVRDLEAGRTNPSLATVVSLADVLGANLNDLVEASRRRDSISDYSPASDATETTELTRTLRSPRMRARIVQVGADGAASLPSNAVFGYVLADSVAVALDGEETLLRHGDSFHAQAGVLRGWRSQAGGRLLVVEALADQAGHAATDGGQETA</sequence>
<dbReference type="InterPro" id="IPR010982">
    <property type="entry name" value="Lambda_DNA-bd_dom_sf"/>
</dbReference>
<feature type="domain" description="HTH cro/C1-type" evidence="3">
    <location>
        <begin position="17"/>
        <end position="71"/>
    </location>
</feature>
<evidence type="ECO:0000256" key="2">
    <source>
        <dbReference type="SAM" id="MobiDB-lite"/>
    </source>
</evidence>
<dbReference type="SUPFAM" id="SSF51182">
    <property type="entry name" value="RmlC-like cupins"/>
    <property type="match status" value="1"/>
</dbReference>
<dbReference type="SUPFAM" id="SSF47413">
    <property type="entry name" value="lambda repressor-like DNA-binding domains"/>
    <property type="match status" value="1"/>
</dbReference>
<accession>A0ABV3SLG9</accession>
<dbReference type="InterPro" id="IPR011051">
    <property type="entry name" value="RmlC_Cupin_sf"/>
</dbReference>
<proteinExistence type="predicted"/>
<reference evidence="4 5" key="1">
    <citation type="submission" date="2024-05" db="EMBL/GenBank/DDBJ databases">
        <authorList>
            <person name="Jiang F."/>
        </authorList>
    </citation>
    <scope>NUCLEOTIDE SEQUENCE [LARGE SCALE GENOMIC DNA]</scope>
    <source>
        <strain evidence="4 5">LZ166</strain>
    </source>
</reference>
<evidence type="ECO:0000259" key="3">
    <source>
        <dbReference type="PROSITE" id="PS50943"/>
    </source>
</evidence>
<gene>
    <name evidence="4" type="ORF">ABGN05_16935</name>
</gene>
<dbReference type="PANTHER" id="PTHR46797:SF1">
    <property type="entry name" value="METHYLPHOSPHONATE SYNTHASE"/>
    <property type="match status" value="1"/>
</dbReference>
<dbReference type="InterPro" id="IPR001387">
    <property type="entry name" value="Cro/C1-type_HTH"/>
</dbReference>
<keyword evidence="5" id="KW-1185">Reference proteome</keyword>
<dbReference type="PANTHER" id="PTHR46797">
    <property type="entry name" value="HTH-TYPE TRANSCRIPTIONAL REGULATOR"/>
    <property type="match status" value="1"/>
</dbReference>
<dbReference type="Proteomes" id="UP001556692">
    <property type="component" value="Unassembled WGS sequence"/>
</dbReference>
<feature type="region of interest" description="Disordered" evidence="2">
    <location>
        <begin position="79"/>
        <end position="99"/>
    </location>
</feature>
<organism evidence="4 5">
    <name type="scientific">Aquibium pacificus</name>
    <dbReference type="NCBI Taxonomy" id="3153579"/>
    <lineage>
        <taxon>Bacteria</taxon>
        <taxon>Pseudomonadati</taxon>
        <taxon>Pseudomonadota</taxon>
        <taxon>Alphaproteobacteria</taxon>
        <taxon>Hyphomicrobiales</taxon>
        <taxon>Phyllobacteriaceae</taxon>
        <taxon>Aquibium</taxon>
    </lineage>
</organism>
<dbReference type="EMBL" id="JBDPGJ010000004">
    <property type="protein sequence ID" value="MEX0407346.1"/>
    <property type="molecule type" value="Genomic_DNA"/>
</dbReference>
<dbReference type="RefSeq" id="WP_367955229.1">
    <property type="nucleotide sequence ID" value="NZ_JBDPGJ010000004.1"/>
</dbReference>
<evidence type="ECO:0000313" key="5">
    <source>
        <dbReference type="Proteomes" id="UP001556692"/>
    </source>
</evidence>
<protein>
    <submittedName>
        <fullName evidence="4">XRE family transcriptional regulator</fullName>
    </submittedName>
</protein>
<dbReference type="InterPro" id="IPR050807">
    <property type="entry name" value="TransReg_Diox_bact_type"/>
</dbReference>